<accession>A0AAN8WCM2</accession>
<name>A0AAN8WCM2_HALRR</name>
<keyword evidence="3" id="KW-1185">Reference proteome</keyword>
<organism evidence="2 3">
    <name type="scientific">Halocaridina rubra</name>
    <name type="common">Hawaiian red shrimp</name>
    <dbReference type="NCBI Taxonomy" id="373956"/>
    <lineage>
        <taxon>Eukaryota</taxon>
        <taxon>Metazoa</taxon>
        <taxon>Ecdysozoa</taxon>
        <taxon>Arthropoda</taxon>
        <taxon>Crustacea</taxon>
        <taxon>Multicrustacea</taxon>
        <taxon>Malacostraca</taxon>
        <taxon>Eumalacostraca</taxon>
        <taxon>Eucarida</taxon>
        <taxon>Decapoda</taxon>
        <taxon>Pleocyemata</taxon>
        <taxon>Caridea</taxon>
        <taxon>Atyoidea</taxon>
        <taxon>Atyidae</taxon>
        <taxon>Halocaridina</taxon>
    </lineage>
</organism>
<gene>
    <name evidence="2" type="ORF">SK128_013044</name>
</gene>
<feature type="compositionally biased region" description="Polar residues" evidence="1">
    <location>
        <begin position="25"/>
        <end position="40"/>
    </location>
</feature>
<feature type="compositionally biased region" description="Low complexity" evidence="1">
    <location>
        <begin position="49"/>
        <end position="64"/>
    </location>
</feature>
<proteinExistence type="predicted"/>
<sequence>MPGLEKVGSLYGSDSPFHRLPNDLQPDTFSGPTRPTNLSLNFLPPPTTSAPTTQSVPTPTTTAPDPSLMSMANSSS</sequence>
<dbReference type="AlphaFoldDB" id="A0AAN8WCM2"/>
<dbReference type="Proteomes" id="UP001381693">
    <property type="component" value="Unassembled WGS sequence"/>
</dbReference>
<feature type="region of interest" description="Disordered" evidence="1">
    <location>
        <begin position="1"/>
        <end position="76"/>
    </location>
</feature>
<evidence type="ECO:0000313" key="2">
    <source>
        <dbReference type="EMBL" id="KAK7043295.1"/>
    </source>
</evidence>
<evidence type="ECO:0000256" key="1">
    <source>
        <dbReference type="SAM" id="MobiDB-lite"/>
    </source>
</evidence>
<protein>
    <submittedName>
        <fullName evidence="2">Uncharacterized protein</fullName>
    </submittedName>
</protein>
<comment type="caution">
    <text evidence="2">The sequence shown here is derived from an EMBL/GenBank/DDBJ whole genome shotgun (WGS) entry which is preliminary data.</text>
</comment>
<feature type="non-terminal residue" evidence="2">
    <location>
        <position position="76"/>
    </location>
</feature>
<reference evidence="2 3" key="1">
    <citation type="submission" date="2023-11" db="EMBL/GenBank/DDBJ databases">
        <title>Halocaridina rubra genome assembly.</title>
        <authorList>
            <person name="Smith C."/>
        </authorList>
    </citation>
    <scope>NUCLEOTIDE SEQUENCE [LARGE SCALE GENOMIC DNA]</scope>
    <source>
        <strain evidence="2">EP-1</strain>
        <tissue evidence="2">Whole</tissue>
    </source>
</reference>
<evidence type="ECO:0000313" key="3">
    <source>
        <dbReference type="Proteomes" id="UP001381693"/>
    </source>
</evidence>
<dbReference type="EMBL" id="JAXCGZ010021811">
    <property type="protein sequence ID" value="KAK7043295.1"/>
    <property type="molecule type" value="Genomic_DNA"/>
</dbReference>